<reference evidence="2" key="1">
    <citation type="journal article" date="2023" name="Mol. Phylogenet. Evol.">
        <title>Genome-scale phylogeny and comparative genomics of the fungal order Sordariales.</title>
        <authorList>
            <person name="Hensen N."/>
            <person name="Bonometti L."/>
            <person name="Westerberg I."/>
            <person name="Brannstrom I.O."/>
            <person name="Guillou S."/>
            <person name="Cros-Aarteil S."/>
            <person name="Calhoun S."/>
            <person name="Haridas S."/>
            <person name="Kuo A."/>
            <person name="Mondo S."/>
            <person name="Pangilinan J."/>
            <person name="Riley R."/>
            <person name="LaButti K."/>
            <person name="Andreopoulos B."/>
            <person name="Lipzen A."/>
            <person name="Chen C."/>
            <person name="Yan M."/>
            <person name="Daum C."/>
            <person name="Ng V."/>
            <person name="Clum A."/>
            <person name="Steindorff A."/>
            <person name="Ohm R.A."/>
            <person name="Martin F."/>
            <person name="Silar P."/>
            <person name="Natvig D.O."/>
            <person name="Lalanne C."/>
            <person name="Gautier V."/>
            <person name="Ament-Velasquez S.L."/>
            <person name="Kruys A."/>
            <person name="Hutchinson M.I."/>
            <person name="Powell A.J."/>
            <person name="Barry K."/>
            <person name="Miller A.N."/>
            <person name="Grigoriev I.V."/>
            <person name="Debuchy R."/>
            <person name="Gladieux P."/>
            <person name="Hiltunen Thoren M."/>
            <person name="Johannesson H."/>
        </authorList>
    </citation>
    <scope>NUCLEOTIDE SEQUENCE</scope>
    <source>
        <strain evidence="2">SMH4131-1</strain>
    </source>
</reference>
<feature type="compositionally biased region" description="Low complexity" evidence="1">
    <location>
        <begin position="337"/>
        <end position="346"/>
    </location>
</feature>
<name>A0AAE0M4E7_9PEZI</name>
<evidence type="ECO:0000313" key="2">
    <source>
        <dbReference type="EMBL" id="KAK3317494.1"/>
    </source>
</evidence>
<reference evidence="2" key="2">
    <citation type="submission" date="2023-06" db="EMBL/GenBank/DDBJ databases">
        <authorList>
            <consortium name="Lawrence Berkeley National Laboratory"/>
            <person name="Haridas S."/>
            <person name="Hensen N."/>
            <person name="Bonometti L."/>
            <person name="Westerberg I."/>
            <person name="Brannstrom I.O."/>
            <person name="Guillou S."/>
            <person name="Cros-Aarteil S."/>
            <person name="Calhoun S."/>
            <person name="Kuo A."/>
            <person name="Mondo S."/>
            <person name="Pangilinan J."/>
            <person name="Riley R."/>
            <person name="Labutti K."/>
            <person name="Andreopoulos B."/>
            <person name="Lipzen A."/>
            <person name="Chen C."/>
            <person name="Yanf M."/>
            <person name="Daum C."/>
            <person name="Ng V."/>
            <person name="Clum A."/>
            <person name="Steindorff A."/>
            <person name="Ohm R."/>
            <person name="Martin F."/>
            <person name="Silar P."/>
            <person name="Natvig D."/>
            <person name="Lalanne C."/>
            <person name="Gautier V."/>
            <person name="Ament-Velasquez S.L."/>
            <person name="Kruys A."/>
            <person name="Hutchinson M.I."/>
            <person name="Powell A.J."/>
            <person name="Barry K."/>
            <person name="Miller A.N."/>
            <person name="Grigoriev I.V."/>
            <person name="Debuchy R."/>
            <person name="Gladieux P."/>
            <person name="Thoren M.H."/>
            <person name="Johannesson H."/>
        </authorList>
    </citation>
    <scope>NUCLEOTIDE SEQUENCE</scope>
    <source>
        <strain evidence="2">SMH4131-1</strain>
    </source>
</reference>
<dbReference type="Proteomes" id="UP001286456">
    <property type="component" value="Unassembled WGS sequence"/>
</dbReference>
<feature type="compositionally biased region" description="Basic and acidic residues" evidence="1">
    <location>
        <begin position="150"/>
        <end position="160"/>
    </location>
</feature>
<protein>
    <submittedName>
        <fullName evidence="2">Uncharacterized protein</fullName>
    </submittedName>
</protein>
<evidence type="ECO:0000313" key="3">
    <source>
        <dbReference type="Proteomes" id="UP001286456"/>
    </source>
</evidence>
<gene>
    <name evidence="2" type="ORF">B0T19DRAFT_446460</name>
</gene>
<feature type="compositionally biased region" description="Low complexity" evidence="1">
    <location>
        <begin position="114"/>
        <end position="129"/>
    </location>
</feature>
<feature type="compositionally biased region" description="Low complexity" evidence="1">
    <location>
        <begin position="220"/>
        <end position="239"/>
    </location>
</feature>
<keyword evidence="3" id="KW-1185">Reference proteome</keyword>
<accession>A0AAE0M4E7</accession>
<organism evidence="2 3">
    <name type="scientific">Cercophora scortea</name>
    <dbReference type="NCBI Taxonomy" id="314031"/>
    <lineage>
        <taxon>Eukaryota</taxon>
        <taxon>Fungi</taxon>
        <taxon>Dikarya</taxon>
        <taxon>Ascomycota</taxon>
        <taxon>Pezizomycotina</taxon>
        <taxon>Sordariomycetes</taxon>
        <taxon>Sordariomycetidae</taxon>
        <taxon>Sordariales</taxon>
        <taxon>Lasiosphaeriaceae</taxon>
        <taxon>Cercophora</taxon>
    </lineage>
</organism>
<comment type="caution">
    <text evidence="2">The sequence shown here is derived from an EMBL/GenBank/DDBJ whole genome shotgun (WGS) entry which is preliminary data.</text>
</comment>
<feature type="region of interest" description="Disordered" evidence="1">
    <location>
        <begin position="107"/>
        <end position="352"/>
    </location>
</feature>
<feature type="compositionally biased region" description="Polar residues" evidence="1">
    <location>
        <begin position="179"/>
        <end position="196"/>
    </location>
</feature>
<feature type="compositionally biased region" description="Acidic residues" evidence="1">
    <location>
        <begin position="291"/>
        <end position="306"/>
    </location>
</feature>
<sequence>MSTSLSHGGVDGMYEGPYYNFPYKWKPLCVELTLMTMPGNTCLCDDCNFTVLDARQHRTETRTRGWKLFPHCRCRGKNELVTRVDILLDKRVARTLEGWEWTRNVGTQTDINETSAPPKSPTPATTDASPPTPLNKNHLKKPPPPATELPTKEASKREVAKPQPEPALPDLSKLFPFGISTTKPAKTTTRSLSPQAPANEINADATVSELPPQIKTKQEVATSESESTSTPVTSKPTSAQVITGKASKDVSGPPSKTVSGKKKAPKVPEAVEKPRTYARVLANGPSVVEEKTDESEEENKEEEPADNDNTPINSDPGENGDSSDENAGWEVLGWAESSSPSASRSPWGFEVV</sequence>
<dbReference type="EMBL" id="JAUEPO010000007">
    <property type="protein sequence ID" value="KAK3317494.1"/>
    <property type="molecule type" value="Genomic_DNA"/>
</dbReference>
<dbReference type="AlphaFoldDB" id="A0AAE0M4E7"/>
<evidence type="ECO:0000256" key="1">
    <source>
        <dbReference type="SAM" id="MobiDB-lite"/>
    </source>
</evidence>
<proteinExistence type="predicted"/>